<dbReference type="SUPFAM" id="SSF56752">
    <property type="entry name" value="D-aminoacid aminotransferase-like PLP-dependent enzymes"/>
    <property type="match status" value="1"/>
</dbReference>
<evidence type="ECO:0000256" key="1">
    <source>
        <dbReference type="ARBA" id="ARBA00001933"/>
    </source>
</evidence>
<dbReference type="UniPathway" id="UPA00048">
    <property type="reaction ID" value="UER00073"/>
</dbReference>
<comment type="pathway">
    <text evidence="4 17">Amino-acid biosynthesis; L-valine biosynthesis; L-valine from pyruvate: step 4/4.</text>
</comment>
<evidence type="ECO:0000256" key="3">
    <source>
        <dbReference type="ARBA" id="ARBA00004824"/>
    </source>
</evidence>
<dbReference type="InterPro" id="IPR043132">
    <property type="entry name" value="BCAT-like_C"/>
</dbReference>
<comment type="catalytic activity">
    <reaction evidence="13 17">
        <text>L-isoleucine + 2-oxoglutarate = (S)-3-methyl-2-oxopentanoate + L-glutamate</text>
        <dbReference type="Rhea" id="RHEA:24801"/>
        <dbReference type="ChEBI" id="CHEBI:16810"/>
        <dbReference type="ChEBI" id="CHEBI:29985"/>
        <dbReference type="ChEBI" id="CHEBI:35146"/>
        <dbReference type="ChEBI" id="CHEBI:58045"/>
        <dbReference type="EC" id="2.6.1.42"/>
    </reaction>
</comment>
<evidence type="ECO:0000256" key="15">
    <source>
        <dbReference type="RuleBase" id="RU004106"/>
    </source>
</evidence>
<dbReference type="InterPro" id="IPR036038">
    <property type="entry name" value="Aminotransferase-like"/>
</dbReference>
<evidence type="ECO:0000256" key="16">
    <source>
        <dbReference type="RuleBase" id="RU004516"/>
    </source>
</evidence>
<dbReference type="Gene3D" id="3.30.470.10">
    <property type="match status" value="1"/>
</dbReference>
<comment type="pathway">
    <text evidence="5 17">Amino-acid biosynthesis; L-leucine biosynthesis; L-leucine from 3-methyl-2-oxobutanoate: step 4/4.</text>
</comment>
<gene>
    <name evidence="17" type="primary">ilvE</name>
    <name evidence="18" type="ORF">A2153_04925</name>
</gene>
<evidence type="ECO:0000256" key="11">
    <source>
        <dbReference type="ARBA" id="ARBA00023304"/>
    </source>
</evidence>
<dbReference type="PANTHER" id="PTHR42743">
    <property type="entry name" value="AMINO-ACID AMINOTRANSFERASE"/>
    <property type="match status" value="1"/>
</dbReference>
<dbReference type="PANTHER" id="PTHR42743:SF4">
    <property type="entry name" value="BRANCHED-CHAIN-AMINO-ACID AMINOTRANSFERASE-RELATED"/>
    <property type="match status" value="1"/>
</dbReference>
<evidence type="ECO:0000256" key="7">
    <source>
        <dbReference type="ARBA" id="ARBA00022576"/>
    </source>
</evidence>
<name>A0A1F5YKV9_9BACT</name>
<dbReference type="NCBIfam" id="TIGR01122">
    <property type="entry name" value="ilvE_I"/>
    <property type="match status" value="1"/>
</dbReference>
<keyword evidence="9 17" id="KW-0808">Transferase</keyword>
<comment type="catalytic activity">
    <reaction evidence="12 17">
        <text>L-valine + 2-oxoglutarate = 3-methyl-2-oxobutanoate + L-glutamate</text>
        <dbReference type="Rhea" id="RHEA:24813"/>
        <dbReference type="ChEBI" id="CHEBI:11851"/>
        <dbReference type="ChEBI" id="CHEBI:16810"/>
        <dbReference type="ChEBI" id="CHEBI:29985"/>
        <dbReference type="ChEBI" id="CHEBI:57762"/>
        <dbReference type="EC" id="2.6.1.42"/>
    </reaction>
</comment>
<comment type="function">
    <text evidence="2 17">Acts on leucine, isoleucine and valine.</text>
</comment>
<dbReference type="UniPathway" id="UPA00047">
    <property type="reaction ID" value="UER00058"/>
</dbReference>
<keyword evidence="7 17" id="KW-0032">Aminotransferase</keyword>
<evidence type="ECO:0000256" key="13">
    <source>
        <dbReference type="ARBA" id="ARBA00048798"/>
    </source>
</evidence>
<comment type="pathway">
    <text evidence="3 17">Amino-acid biosynthesis; L-isoleucine biosynthesis; L-isoleucine from 2-oxobutanoate: step 4/4.</text>
</comment>
<evidence type="ECO:0000256" key="10">
    <source>
        <dbReference type="ARBA" id="ARBA00022898"/>
    </source>
</evidence>
<proteinExistence type="inferred from homology"/>
<organism evidence="18 19">
    <name type="scientific">Candidatus Gottesmanbacteria bacterium RBG_16_38_7b</name>
    <dbReference type="NCBI Taxonomy" id="1798372"/>
    <lineage>
        <taxon>Bacteria</taxon>
        <taxon>Candidatus Gottesmaniibacteriota</taxon>
    </lineage>
</organism>
<dbReference type="AlphaFoldDB" id="A0A1F5YKV9"/>
<dbReference type="NCBIfam" id="NF005146">
    <property type="entry name" value="PRK06606.1"/>
    <property type="match status" value="1"/>
</dbReference>
<dbReference type="InterPro" id="IPR001544">
    <property type="entry name" value="Aminotrans_IV"/>
</dbReference>
<dbReference type="GO" id="GO:0009097">
    <property type="term" value="P:isoleucine biosynthetic process"/>
    <property type="evidence" value="ECO:0007669"/>
    <property type="project" value="UniProtKB-UniPathway"/>
</dbReference>
<evidence type="ECO:0000256" key="4">
    <source>
        <dbReference type="ARBA" id="ARBA00004931"/>
    </source>
</evidence>
<dbReference type="PROSITE" id="PS00770">
    <property type="entry name" value="AA_TRANSFER_CLASS_4"/>
    <property type="match status" value="1"/>
</dbReference>
<evidence type="ECO:0000256" key="14">
    <source>
        <dbReference type="ARBA" id="ARBA00049229"/>
    </source>
</evidence>
<dbReference type="GO" id="GO:0052655">
    <property type="term" value="F:L-valine-2-oxoglutarate transaminase activity"/>
    <property type="evidence" value="ECO:0007669"/>
    <property type="project" value="RHEA"/>
</dbReference>
<protein>
    <recommendedName>
        <fullName evidence="17">Branched-chain-amino-acid aminotransferase</fullName>
        <shortName evidence="17">BCAT</shortName>
        <ecNumber evidence="17">2.6.1.42</ecNumber>
    </recommendedName>
</protein>
<dbReference type="UniPathway" id="UPA00049">
    <property type="reaction ID" value="UER00062"/>
</dbReference>
<evidence type="ECO:0000256" key="9">
    <source>
        <dbReference type="ARBA" id="ARBA00022679"/>
    </source>
</evidence>
<evidence type="ECO:0000256" key="8">
    <source>
        <dbReference type="ARBA" id="ARBA00022605"/>
    </source>
</evidence>
<evidence type="ECO:0000256" key="5">
    <source>
        <dbReference type="ARBA" id="ARBA00005072"/>
    </source>
</evidence>
<dbReference type="Proteomes" id="UP000177396">
    <property type="component" value="Unassembled WGS sequence"/>
</dbReference>
<accession>A0A1F5YKV9</accession>
<reference evidence="18 19" key="1">
    <citation type="journal article" date="2016" name="Nat. Commun.">
        <title>Thousands of microbial genomes shed light on interconnected biogeochemical processes in an aquifer system.</title>
        <authorList>
            <person name="Anantharaman K."/>
            <person name="Brown C.T."/>
            <person name="Hug L.A."/>
            <person name="Sharon I."/>
            <person name="Castelle C.J."/>
            <person name="Probst A.J."/>
            <person name="Thomas B.C."/>
            <person name="Singh A."/>
            <person name="Wilkins M.J."/>
            <person name="Karaoz U."/>
            <person name="Brodie E.L."/>
            <person name="Williams K.H."/>
            <person name="Hubbard S.S."/>
            <person name="Banfield J.F."/>
        </authorList>
    </citation>
    <scope>NUCLEOTIDE SEQUENCE [LARGE SCALE GENOMIC DNA]</scope>
</reference>
<evidence type="ECO:0000256" key="12">
    <source>
        <dbReference type="ARBA" id="ARBA00048212"/>
    </source>
</evidence>
<dbReference type="EC" id="2.6.1.42" evidence="17"/>
<evidence type="ECO:0000313" key="19">
    <source>
        <dbReference type="Proteomes" id="UP000177396"/>
    </source>
</evidence>
<dbReference type="GO" id="GO:0009099">
    <property type="term" value="P:L-valine biosynthetic process"/>
    <property type="evidence" value="ECO:0007669"/>
    <property type="project" value="UniProtKB-UniPathway"/>
</dbReference>
<dbReference type="FunFam" id="3.20.10.10:FF:000002">
    <property type="entry name" value="D-alanine aminotransferase"/>
    <property type="match status" value="1"/>
</dbReference>
<dbReference type="Gene3D" id="3.20.10.10">
    <property type="entry name" value="D-amino Acid Aminotransferase, subunit A, domain 2"/>
    <property type="match status" value="1"/>
</dbReference>
<dbReference type="InterPro" id="IPR018300">
    <property type="entry name" value="Aminotrans_IV_CS"/>
</dbReference>
<dbReference type="InterPro" id="IPR043131">
    <property type="entry name" value="BCAT-like_N"/>
</dbReference>
<dbReference type="GO" id="GO:0009098">
    <property type="term" value="P:L-leucine biosynthetic process"/>
    <property type="evidence" value="ECO:0007669"/>
    <property type="project" value="UniProtKB-UniPathway"/>
</dbReference>
<keyword evidence="10 16" id="KW-0663">Pyridoxal phosphate</keyword>
<comment type="caution">
    <text evidence="18">The sequence shown here is derived from an EMBL/GenBank/DDBJ whole genome shotgun (WGS) entry which is preliminary data.</text>
</comment>
<evidence type="ECO:0000256" key="6">
    <source>
        <dbReference type="ARBA" id="ARBA00009320"/>
    </source>
</evidence>
<keyword evidence="11 17" id="KW-0100">Branched-chain amino acid biosynthesis</keyword>
<dbReference type="InterPro" id="IPR050571">
    <property type="entry name" value="Class-IV_PLP-Dep_Aminotrnsfr"/>
</dbReference>
<evidence type="ECO:0000313" key="18">
    <source>
        <dbReference type="EMBL" id="OGG00839.1"/>
    </source>
</evidence>
<dbReference type="InterPro" id="IPR005785">
    <property type="entry name" value="B_amino_transI"/>
</dbReference>
<comment type="catalytic activity">
    <reaction evidence="14 17">
        <text>L-leucine + 2-oxoglutarate = 4-methyl-2-oxopentanoate + L-glutamate</text>
        <dbReference type="Rhea" id="RHEA:18321"/>
        <dbReference type="ChEBI" id="CHEBI:16810"/>
        <dbReference type="ChEBI" id="CHEBI:17865"/>
        <dbReference type="ChEBI" id="CHEBI:29985"/>
        <dbReference type="ChEBI" id="CHEBI:57427"/>
        <dbReference type="EC" id="2.6.1.42"/>
    </reaction>
</comment>
<dbReference type="GO" id="GO:0052654">
    <property type="term" value="F:L-leucine-2-oxoglutarate transaminase activity"/>
    <property type="evidence" value="ECO:0007669"/>
    <property type="project" value="RHEA"/>
</dbReference>
<sequence>MNESFLPFAFFEGKIIPAELAKVSIMTNALQYGNAVFSGIRAYQAGNKKNYYIFRLDDHYKRILASLKILNAKIPYSLDLLVRTTLELAEKNQPKSDFYIRPIAYASNYEISPDMSKLTFDLAIYMVPMGEYLPLNKGLKVAISNWVRINDNMIPARGKVSGGYINSSLAKGDAVRLGFDDALMLSSDGHVSEASGANFFMVRDGILLTSPKYADVLEGVTRKTILQLANDLAISTVERNIDRTEVYIADEAFLTGTGAQLAWISQVDGRTIGDGKIGPLTAKIQKLFFSIVRGNERKYFPWLTKV</sequence>
<keyword evidence="8 17" id="KW-0028">Amino-acid biosynthesis</keyword>
<evidence type="ECO:0000256" key="17">
    <source>
        <dbReference type="RuleBase" id="RU364094"/>
    </source>
</evidence>
<comment type="similarity">
    <text evidence="6 15">Belongs to the class-IV pyridoxal-phosphate-dependent aminotransferase family.</text>
</comment>
<evidence type="ECO:0000256" key="2">
    <source>
        <dbReference type="ARBA" id="ARBA00003109"/>
    </source>
</evidence>
<dbReference type="Pfam" id="PF01063">
    <property type="entry name" value="Aminotran_4"/>
    <property type="match status" value="1"/>
</dbReference>
<comment type="cofactor">
    <cofactor evidence="1 16">
        <name>pyridoxal 5'-phosphate</name>
        <dbReference type="ChEBI" id="CHEBI:597326"/>
    </cofactor>
</comment>
<dbReference type="EMBL" id="MFJB01000010">
    <property type="protein sequence ID" value="OGG00839.1"/>
    <property type="molecule type" value="Genomic_DNA"/>
</dbReference>
<dbReference type="GO" id="GO:0052656">
    <property type="term" value="F:L-isoleucine-2-oxoglutarate transaminase activity"/>
    <property type="evidence" value="ECO:0007669"/>
    <property type="project" value="RHEA"/>
</dbReference>